<proteinExistence type="predicted"/>
<dbReference type="RefSeq" id="WP_036239466.1">
    <property type="nucleotide sequence ID" value="NZ_CP168562.1"/>
</dbReference>
<gene>
    <name evidence="1" type="ORF">GPY61_01575</name>
</gene>
<dbReference type="EMBL" id="WSES01000001">
    <property type="protein sequence ID" value="MVW58614.1"/>
    <property type="molecule type" value="Genomic_DNA"/>
</dbReference>
<name>A0A7X3FV82_9BURK</name>
<dbReference type="Proteomes" id="UP000443353">
    <property type="component" value="Unassembled WGS sequence"/>
</dbReference>
<protein>
    <submittedName>
        <fullName evidence="1">Uncharacterized protein</fullName>
    </submittedName>
</protein>
<evidence type="ECO:0000313" key="1">
    <source>
        <dbReference type="EMBL" id="MVW58614.1"/>
    </source>
</evidence>
<reference evidence="1 2" key="1">
    <citation type="submission" date="2019-12" db="EMBL/GenBank/DDBJ databases">
        <authorList>
            <person name="Li C."/>
            <person name="Zhao J."/>
        </authorList>
    </citation>
    <scope>NUCLEOTIDE SEQUENCE [LARGE SCALE GENOMIC DNA]</scope>
    <source>
        <strain evidence="1 2">NEAU-DD11</strain>
    </source>
</reference>
<organism evidence="1 2">
    <name type="scientific">Massilia cellulosiltytica</name>
    <dbReference type="NCBI Taxonomy" id="2683234"/>
    <lineage>
        <taxon>Bacteria</taxon>
        <taxon>Pseudomonadati</taxon>
        <taxon>Pseudomonadota</taxon>
        <taxon>Betaproteobacteria</taxon>
        <taxon>Burkholderiales</taxon>
        <taxon>Oxalobacteraceae</taxon>
        <taxon>Telluria group</taxon>
        <taxon>Massilia</taxon>
    </lineage>
</organism>
<dbReference type="AlphaFoldDB" id="A0A7X3FV82"/>
<evidence type="ECO:0000313" key="2">
    <source>
        <dbReference type="Proteomes" id="UP000443353"/>
    </source>
</evidence>
<keyword evidence="2" id="KW-1185">Reference proteome</keyword>
<accession>A0A7X3FV82</accession>
<comment type="caution">
    <text evidence="1">The sequence shown here is derived from an EMBL/GenBank/DDBJ whole genome shotgun (WGS) entry which is preliminary data.</text>
</comment>
<sequence length="60" mass="6756">MKWPLALVIVVVLALVLVFGMGRPRYGLLERCLDLGGRWNEQAAACAAQMWPDDRSRGRE</sequence>